<evidence type="ECO:0008006" key="4">
    <source>
        <dbReference type="Google" id="ProtNLM"/>
    </source>
</evidence>
<reference evidence="3" key="1">
    <citation type="submission" date="2022-10" db="EMBL/GenBank/DDBJ databases">
        <title>Genome assembly of Pristionchus species.</title>
        <authorList>
            <person name="Yoshida K."/>
            <person name="Sommer R.J."/>
        </authorList>
    </citation>
    <scope>NUCLEOTIDE SEQUENCE [LARGE SCALE GENOMIC DNA]</scope>
    <source>
        <strain evidence="3">RS5460</strain>
    </source>
</reference>
<comment type="caution">
    <text evidence="2">The sequence shown here is derived from an EMBL/GenBank/DDBJ whole genome shotgun (WGS) entry which is preliminary data.</text>
</comment>
<keyword evidence="1" id="KW-0472">Membrane</keyword>
<name>A0AAN5CQF2_9BILA</name>
<protein>
    <recommendedName>
        <fullName evidence="4">Glycosyltransferase family 92 protein</fullName>
    </recommendedName>
</protein>
<dbReference type="EMBL" id="BTRK01000004">
    <property type="protein sequence ID" value="GMR48534.1"/>
    <property type="molecule type" value="Genomic_DNA"/>
</dbReference>
<evidence type="ECO:0000313" key="3">
    <source>
        <dbReference type="Proteomes" id="UP001328107"/>
    </source>
</evidence>
<organism evidence="2 3">
    <name type="scientific">Pristionchus mayeri</name>
    <dbReference type="NCBI Taxonomy" id="1317129"/>
    <lineage>
        <taxon>Eukaryota</taxon>
        <taxon>Metazoa</taxon>
        <taxon>Ecdysozoa</taxon>
        <taxon>Nematoda</taxon>
        <taxon>Chromadorea</taxon>
        <taxon>Rhabditida</taxon>
        <taxon>Rhabditina</taxon>
        <taxon>Diplogasteromorpha</taxon>
        <taxon>Diplogasteroidea</taxon>
        <taxon>Neodiplogasteridae</taxon>
        <taxon>Pristionchus</taxon>
    </lineage>
</organism>
<keyword evidence="1" id="KW-0812">Transmembrane</keyword>
<keyword evidence="1" id="KW-1133">Transmembrane helix</keyword>
<proteinExistence type="predicted"/>
<feature type="non-terminal residue" evidence="2">
    <location>
        <position position="1"/>
    </location>
</feature>
<keyword evidence="3" id="KW-1185">Reference proteome</keyword>
<evidence type="ECO:0000313" key="2">
    <source>
        <dbReference type="EMBL" id="GMR48534.1"/>
    </source>
</evidence>
<evidence type="ECO:0000256" key="1">
    <source>
        <dbReference type="SAM" id="Phobius"/>
    </source>
</evidence>
<feature type="transmembrane region" description="Helical" evidence="1">
    <location>
        <begin position="12"/>
        <end position="29"/>
    </location>
</feature>
<accession>A0AAN5CQF2</accession>
<dbReference type="Proteomes" id="UP001328107">
    <property type="component" value="Unassembled WGS sequence"/>
</dbReference>
<sequence>QMRLYGTRRARLIVLFIAIACIVAVNVMLSKIRRVIHLGELEKSSRLHATLTSAVYYPSTMSGKDHPLVYFLLHSDLSLLPADLACRSANGTTTIHSSMSVSHAQDSGLMFGWCESVEGLVDFSVKMDTFTAAVDPVYSMRTYDTVSCASNAFLYEDNEAIRALLSSRNSTVNGSHLIVLYVSSIQAEIFTDLQEKFQKDIKIIPWGVGMKEGPFIHLRKTAYERSVAASFADCWLRFAPFSSSITMIDLNSVPFDNSEVIPRLSGDRSLLHRMASSWEIDHLRVQRVEEYTGKEVKVRESCYCRRECAGRENSNEKCTRLAVEHTPAVWRPKSLKIRRRNSDIPPYTTVLQKCLFRNPFTRGRAMSDGEVLRKRLMFNLNKNLDDLTTEDVCEIGVKKDGLQCMSAMEVDQPLYHEDLRLAVIQRRSFKKHWDGCYV</sequence>
<dbReference type="AlphaFoldDB" id="A0AAN5CQF2"/>
<gene>
    <name evidence="2" type="ORF">PMAYCL1PPCAC_18729</name>
</gene>